<sequence>MAGISFLNTLHLAAISASVNYKEIVGTKIKRLDYILNLADKLRNKYVPSKTSTLSDFNPGTDDGPTALIRNSKQCQSIDAVIKL</sequence>
<organism evidence="1 2">
    <name type="scientific">Araneus ventricosus</name>
    <name type="common">Orbweaver spider</name>
    <name type="synonym">Epeira ventricosa</name>
    <dbReference type="NCBI Taxonomy" id="182803"/>
    <lineage>
        <taxon>Eukaryota</taxon>
        <taxon>Metazoa</taxon>
        <taxon>Ecdysozoa</taxon>
        <taxon>Arthropoda</taxon>
        <taxon>Chelicerata</taxon>
        <taxon>Arachnida</taxon>
        <taxon>Araneae</taxon>
        <taxon>Araneomorphae</taxon>
        <taxon>Entelegynae</taxon>
        <taxon>Araneoidea</taxon>
        <taxon>Araneidae</taxon>
        <taxon>Araneus</taxon>
    </lineage>
</organism>
<dbReference type="EMBL" id="BGPR01007328">
    <property type="protein sequence ID" value="GBN26023.1"/>
    <property type="molecule type" value="Genomic_DNA"/>
</dbReference>
<protein>
    <submittedName>
        <fullName evidence="1">Uncharacterized protein</fullName>
    </submittedName>
</protein>
<reference evidence="1 2" key="1">
    <citation type="journal article" date="2019" name="Sci. Rep.">
        <title>Orb-weaving spider Araneus ventricosus genome elucidates the spidroin gene catalogue.</title>
        <authorList>
            <person name="Kono N."/>
            <person name="Nakamura H."/>
            <person name="Ohtoshi R."/>
            <person name="Moran D.A.P."/>
            <person name="Shinohara A."/>
            <person name="Yoshida Y."/>
            <person name="Fujiwara M."/>
            <person name="Mori M."/>
            <person name="Tomita M."/>
            <person name="Arakawa K."/>
        </authorList>
    </citation>
    <scope>NUCLEOTIDE SEQUENCE [LARGE SCALE GENOMIC DNA]</scope>
</reference>
<dbReference type="Proteomes" id="UP000499080">
    <property type="component" value="Unassembled WGS sequence"/>
</dbReference>
<dbReference type="AlphaFoldDB" id="A0A4Y2MH85"/>
<evidence type="ECO:0000313" key="1">
    <source>
        <dbReference type="EMBL" id="GBN26023.1"/>
    </source>
</evidence>
<name>A0A4Y2MH85_ARAVE</name>
<dbReference type="OrthoDB" id="6437203at2759"/>
<comment type="caution">
    <text evidence="1">The sequence shown here is derived from an EMBL/GenBank/DDBJ whole genome shotgun (WGS) entry which is preliminary data.</text>
</comment>
<proteinExistence type="predicted"/>
<gene>
    <name evidence="1" type="ORF">AVEN_41151_1</name>
</gene>
<evidence type="ECO:0000313" key="2">
    <source>
        <dbReference type="Proteomes" id="UP000499080"/>
    </source>
</evidence>
<accession>A0A4Y2MH85</accession>
<keyword evidence="2" id="KW-1185">Reference proteome</keyword>